<dbReference type="EMBL" id="CP095046">
    <property type="protein sequence ID" value="UOQ71872.1"/>
    <property type="molecule type" value="Genomic_DNA"/>
</dbReference>
<gene>
    <name evidence="2" type="ORF">MUN79_25265</name>
</gene>
<feature type="chain" id="PRO_5035818024" evidence="1">
    <location>
        <begin position="22"/>
        <end position="584"/>
    </location>
</feature>
<sequence>MRHIYFSFGLALTLGLSAAQAQTPTWTGAVAPTNPTPTDDTGAVGSGITIDAGNNQYVTGSLMNGLGSGAPATRVFGNTSLTGGSGYASGFVAKLSPTQQWLWALKATSNGEGVSFDQTAVSSAGDVYASGTAYDELSPNGGRVLTVGTYTYTTTKDAASFITRLNANGQPQWLAGVSGASIEASGWDNVAGNLVVVGEYSGSGVTFGSTTLPTAANDGFFVARLNAAGQWVSAVGVASAGTASSARFTVNDAVVGPQGQVAIAFRIRNTSLTLGSTIITSTSATQSKCIIAQISAANQIAWVVESEGTAGNTIPYAVNDLQYDRTGNVWLAAESFDTGLQLGNRTVGEDSFVARLSPTGQWGAVGTIGHSGNPNRANNTYALAADAQGNAVIVGDLPDAITYTFGSISLVNPTVDRNFVARFNPTTGNWEYAQLAPTVSTNGNYVLGDIALDAAGNLITSGSLQSGSVTFGSTTLTSPSSSGFNFFVAKLSNAGRPLGVRQVAGVAPLALYPNPVAAGAAATFRLPTAATVAQSLVLRDALGRVVRQATIAAGKQEVQLPTAGLAPGVYLAEAGLSRAQVVVE</sequence>
<reference evidence="2" key="1">
    <citation type="submission" date="2022-04" db="EMBL/GenBank/DDBJ databases">
        <title>Hymenobacter sp. isolated from the air.</title>
        <authorList>
            <person name="Won M."/>
            <person name="Lee C.-M."/>
            <person name="Woen H.-Y."/>
            <person name="Kwon S.-W."/>
        </authorList>
    </citation>
    <scope>NUCLEOTIDE SEQUENCE</scope>
    <source>
        <strain evidence="2">5116S-3</strain>
    </source>
</reference>
<dbReference type="PANTHER" id="PTHR35580:SF1">
    <property type="entry name" value="PHYTASE-LIKE DOMAIN-CONTAINING PROTEIN"/>
    <property type="match status" value="1"/>
</dbReference>
<dbReference type="RefSeq" id="WP_244675272.1">
    <property type="nucleotide sequence ID" value="NZ_CP095046.1"/>
</dbReference>
<evidence type="ECO:0000256" key="1">
    <source>
        <dbReference type="SAM" id="SignalP"/>
    </source>
</evidence>
<dbReference type="InterPro" id="IPR052918">
    <property type="entry name" value="Motility_Chemotaxis_Reg"/>
</dbReference>
<feature type="signal peptide" evidence="1">
    <location>
        <begin position="1"/>
        <end position="21"/>
    </location>
</feature>
<organism evidence="2 3">
    <name type="scientific">Hymenobacter cellulosilyticus</name>
    <dbReference type="NCBI Taxonomy" id="2932248"/>
    <lineage>
        <taxon>Bacteria</taxon>
        <taxon>Pseudomonadati</taxon>
        <taxon>Bacteroidota</taxon>
        <taxon>Cytophagia</taxon>
        <taxon>Cytophagales</taxon>
        <taxon>Hymenobacteraceae</taxon>
        <taxon>Hymenobacter</taxon>
    </lineage>
</organism>
<name>A0A8T9Q4H7_9BACT</name>
<evidence type="ECO:0000313" key="2">
    <source>
        <dbReference type="EMBL" id="UOQ71872.1"/>
    </source>
</evidence>
<keyword evidence="1" id="KW-0732">Signal</keyword>
<proteinExistence type="predicted"/>
<evidence type="ECO:0000313" key="3">
    <source>
        <dbReference type="Proteomes" id="UP000831796"/>
    </source>
</evidence>
<accession>A0A8T9Q4H7</accession>
<dbReference type="AlphaFoldDB" id="A0A8T9Q4H7"/>
<dbReference type="Proteomes" id="UP000831796">
    <property type="component" value="Chromosome"/>
</dbReference>
<dbReference type="PANTHER" id="PTHR35580">
    <property type="entry name" value="CELL SURFACE GLYCOPROTEIN (S-LAYER PROTEIN)-LIKE PROTEIN"/>
    <property type="match status" value="1"/>
</dbReference>
<dbReference type="KEGG" id="hcu:MUN79_25265"/>
<protein>
    <submittedName>
        <fullName evidence="2">T9SS type A sorting domain-containing protein</fullName>
    </submittedName>
</protein>
<keyword evidence="3" id="KW-1185">Reference proteome</keyword>